<evidence type="ECO:0000313" key="3">
    <source>
        <dbReference type="EMBL" id="SEL31852.1"/>
    </source>
</evidence>
<proteinExistence type="predicted"/>
<evidence type="ECO:0000259" key="2">
    <source>
        <dbReference type="Pfam" id="PF00497"/>
    </source>
</evidence>
<dbReference type="EMBL" id="FOBI01000009">
    <property type="protein sequence ID" value="SEL31852.1"/>
    <property type="molecule type" value="Genomic_DNA"/>
</dbReference>
<feature type="domain" description="Solute-binding protein family 3/N-terminal" evidence="2">
    <location>
        <begin position="32"/>
        <end position="109"/>
    </location>
</feature>
<dbReference type="InterPro" id="IPR001638">
    <property type="entry name" value="Solute-binding_3/MltF_N"/>
</dbReference>
<dbReference type="STRING" id="641665.GCA_002104455_00728"/>
<dbReference type="PANTHER" id="PTHR38834:SF3">
    <property type="entry name" value="SOLUTE-BINDING PROTEIN FAMILY 3_N-TERMINAL DOMAIN-CONTAINING PROTEIN"/>
    <property type="match status" value="1"/>
</dbReference>
<feature type="chain" id="PRO_5011703126" evidence="1">
    <location>
        <begin position="20"/>
        <end position="249"/>
    </location>
</feature>
<feature type="signal peptide" evidence="1">
    <location>
        <begin position="1"/>
        <end position="19"/>
    </location>
</feature>
<organism evidence="3 4">
    <name type="scientific">Colwellia chukchiensis</name>
    <dbReference type="NCBI Taxonomy" id="641665"/>
    <lineage>
        <taxon>Bacteria</taxon>
        <taxon>Pseudomonadati</taxon>
        <taxon>Pseudomonadota</taxon>
        <taxon>Gammaproteobacteria</taxon>
        <taxon>Alteromonadales</taxon>
        <taxon>Colwelliaceae</taxon>
        <taxon>Colwellia</taxon>
    </lineage>
</organism>
<dbReference type="Proteomes" id="UP000199297">
    <property type="component" value="Unassembled WGS sequence"/>
</dbReference>
<gene>
    <name evidence="3" type="ORF">SAMN05216262_10929</name>
</gene>
<evidence type="ECO:0000313" key="4">
    <source>
        <dbReference type="Proteomes" id="UP000199297"/>
    </source>
</evidence>
<accession>A0A1H7P7W6</accession>
<dbReference type="Pfam" id="PF00497">
    <property type="entry name" value="SBP_bac_3"/>
    <property type="match status" value="1"/>
</dbReference>
<reference evidence="4" key="1">
    <citation type="submission" date="2016-10" db="EMBL/GenBank/DDBJ databases">
        <authorList>
            <person name="Varghese N."/>
            <person name="Submissions S."/>
        </authorList>
    </citation>
    <scope>NUCLEOTIDE SEQUENCE [LARGE SCALE GENOMIC DNA]</scope>
    <source>
        <strain evidence="4">CGMCC 1.9127</strain>
    </source>
</reference>
<dbReference type="AlphaFoldDB" id="A0A1H7P7W6"/>
<dbReference type="Gene3D" id="3.40.190.10">
    <property type="entry name" value="Periplasmic binding protein-like II"/>
    <property type="match status" value="2"/>
</dbReference>
<dbReference type="OrthoDB" id="8587856at2"/>
<name>A0A1H7P7W6_9GAMM</name>
<sequence length="249" mass="28617">MRYVFLLMLLLLFSVNSYSVTERTKQVNGKVTVVTENTFPIQYLKDGEVVGFATELVKAVLADAKLPYEIQVLPWARAYRTAINEPNVLIYSLAKTEKRRDKFKWVGEIMALEYYLYGAIDSNINQQTKLDDLKHYRIGVIRDSAVDQYLKSQDFQNLTTVVQGIQNFFLFQEQRIDLLPANKATFQASCRHKLLDCSALKPLYKLAMPATKLYMAFGASSEDSLVERVRASYQQVKSQHAISTDFKRQ</sequence>
<keyword evidence="1" id="KW-0732">Signal</keyword>
<dbReference type="RefSeq" id="WP_085285130.1">
    <property type="nucleotide sequence ID" value="NZ_FOBI01000009.1"/>
</dbReference>
<dbReference type="PANTHER" id="PTHR38834">
    <property type="entry name" value="PERIPLASMIC SUBSTRATE BINDING PROTEIN FAMILY 3"/>
    <property type="match status" value="1"/>
</dbReference>
<protein>
    <submittedName>
        <fullName evidence="3">Amino acid ABC transporter substrate-binding protein, PAAT family</fullName>
    </submittedName>
</protein>
<keyword evidence="4" id="KW-1185">Reference proteome</keyword>
<evidence type="ECO:0000256" key="1">
    <source>
        <dbReference type="SAM" id="SignalP"/>
    </source>
</evidence>
<dbReference type="SUPFAM" id="SSF53850">
    <property type="entry name" value="Periplasmic binding protein-like II"/>
    <property type="match status" value="1"/>
</dbReference>